<dbReference type="Proteomes" id="UP000887568">
    <property type="component" value="Unplaced"/>
</dbReference>
<comment type="similarity">
    <text evidence="3 4">Belongs to the PSMG2 family.</text>
</comment>
<comment type="function">
    <text evidence="4">Chaperone protein which promotes assembly of the 20S proteasome as part of a heterodimer with PSMG1.</text>
</comment>
<dbReference type="InterPro" id="IPR038389">
    <property type="entry name" value="PSMG2_sf"/>
</dbReference>
<dbReference type="OrthoDB" id="10260712at2759"/>
<evidence type="ECO:0000313" key="6">
    <source>
        <dbReference type="Proteomes" id="UP000887568"/>
    </source>
</evidence>
<evidence type="ECO:0000313" key="5">
    <source>
        <dbReference type="EnsemblMetazoa" id="XP_038050389.1"/>
    </source>
</evidence>
<dbReference type="OMA" id="WKEHTGE"/>
<dbReference type="Pfam" id="PF09754">
    <property type="entry name" value="PAC2"/>
    <property type="match status" value="1"/>
</dbReference>
<dbReference type="GO" id="GO:0043248">
    <property type="term" value="P:proteasome assembly"/>
    <property type="evidence" value="ECO:0007669"/>
    <property type="project" value="TreeGrafter"/>
</dbReference>
<dbReference type="PANTHER" id="PTHR12970">
    <property type="entry name" value="PROTEASOME ASSEMBLY CHAPERONE 2"/>
    <property type="match status" value="1"/>
</dbReference>
<evidence type="ECO:0000256" key="4">
    <source>
        <dbReference type="PIRNR" id="PIRNR010044"/>
    </source>
</evidence>
<evidence type="ECO:0000256" key="3">
    <source>
        <dbReference type="ARBA" id="ARBA00025745"/>
    </source>
</evidence>
<accession>A0A913ZG30</accession>
<evidence type="ECO:0000256" key="2">
    <source>
        <dbReference type="ARBA" id="ARBA00023186"/>
    </source>
</evidence>
<reference evidence="5" key="1">
    <citation type="submission" date="2022-11" db="UniProtKB">
        <authorList>
            <consortium name="EnsemblMetazoa"/>
        </authorList>
    </citation>
    <scope>IDENTIFICATION</scope>
</reference>
<dbReference type="RefSeq" id="XP_038050389.1">
    <property type="nucleotide sequence ID" value="XM_038194461.1"/>
</dbReference>
<dbReference type="PANTHER" id="PTHR12970:SF1">
    <property type="entry name" value="PROTEASOME ASSEMBLY CHAPERONE 2"/>
    <property type="match status" value="1"/>
</dbReference>
<dbReference type="GO" id="GO:0005634">
    <property type="term" value="C:nucleus"/>
    <property type="evidence" value="ECO:0007669"/>
    <property type="project" value="TreeGrafter"/>
</dbReference>
<dbReference type="GeneID" id="119723676"/>
<dbReference type="InterPro" id="IPR019151">
    <property type="entry name" value="Proteasome_assmbl_chaperone_2"/>
</dbReference>
<protein>
    <recommendedName>
        <fullName evidence="1 4">Proteasome assembly chaperone 2</fullName>
    </recommendedName>
</protein>
<comment type="subunit">
    <text evidence="4">Forms a heterodimer with PSMG1.</text>
</comment>
<keyword evidence="2 4" id="KW-0143">Chaperone</keyword>
<dbReference type="PIRSF" id="PIRSF010044">
    <property type="entry name" value="UCP010044"/>
    <property type="match status" value="1"/>
</dbReference>
<dbReference type="EnsemblMetazoa" id="XM_038194461.1">
    <property type="protein sequence ID" value="XP_038050389.1"/>
    <property type="gene ID" value="LOC119723676"/>
</dbReference>
<organism evidence="5 6">
    <name type="scientific">Patiria miniata</name>
    <name type="common">Bat star</name>
    <name type="synonym">Asterina miniata</name>
    <dbReference type="NCBI Taxonomy" id="46514"/>
    <lineage>
        <taxon>Eukaryota</taxon>
        <taxon>Metazoa</taxon>
        <taxon>Echinodermata</taxon>
        <taxon>Eleutherozoa</taxon>
        <taxon>Asterozoa</taxon>
        <taxon>Asteroidea</taxon>
        <taxon>Valvatacea</taxon>
        <taxon>Valvatida</taxon>
        <taxon>Asterinidae</taxon>
        <taxon>Patiria</taxon>
    </lineage>
</organism>
<proteinExistence type="inferred from homology"/>
<sequence length="273" mass="30465">MFISAASSSNDWSGFTLILPAVSVGNVAQLASDLLISTLELTKAGYLHDASILPLCGNDPFGRSGVTEGRLVTSAEVYESKQRKLVVVQQRTPLVKGKQADFRRKLLAWIKDAKFSRVILLTSSQSHERTDAQLTGSQFRYLTTPKLDDQLGTVLSEQLHWKRLEKRENQWAPPLANEEGRPECARGIYIPGGGIAKKFFDDCCTQDIPLAILLLFCSEGDNIPDALSMVTHLNHWQQLIQEPESTQSEGRSPWRIPSSWSMLYGPQFDPSIY</sequence>
<keyword evidence="6" id="KW-1185">Reference proteome</keyword>
<dbReference type="AlphaFoldDB" id="A0A913ZG30"/>
<dbReference type="CTD" id="56984"/>
<dbReference type="GO" id="GO:0005829">
    <property type="term" value="C:cytosol"/>
    <property type="evidence" value="ECO:0007669"/>
    <property type="project" value="TreeGrafter"/>
</dbReference>
<evidence type="ECO:0000256" key="1">
    <source>
        <dbReference type="ARBA" id="ARBA00019186"/>
    </source>
</evidence>
<name>A0A913ZG30_PATMI</name>
<dbReference type="Gene3D" id="3.40.50.10900">
    <property type="entry name" value="PAC-like subunit"/>
    <property type="match status" value="2"/>
</dbReference>
<dbReference type="InterPro" id="IPR016562">
    <property type="entry name" value="Proteasome_assmbl_chp_2_euk"/>
</dbReference>